<dbReference type="PROSITE" id="PS00924">
    <property type="entry name" value="ASP_GLU_RACEMASE_2"/>
    <property type="match status" value="1"/>
</dbReference>
<dbReference type="PANTHER" id="PTHR21198">
    <property type="entry name" value="GLUTAMATE RACEMASE"/>
    <property type="match status" value="1"/>
</dbReference>
<dbReference type="OrthoDB" id="9801055at2"/>
<evidence type="ECO:0000256" key="8">
    <source>
        <dbReference type="HAMAP-Rule" id="MF_00258"/>
    </source>
</evidence>
<comment type="pathway">
    <text evidence="8">Cell wall biogenesis; peptidoglycan biosynthesis.</text>
</comment>
<gene>
    <name evidence="8" type="primary">murI</name>
    <name evidence="9" type="ORF">SAMN04488134_11326</name>
</gene>
<dbReference type="InterPro" id="IPR001920">
    <property type="entry name" value="Asp/Glu_race"/>
</dbReference>
<evidence type="ECO:0000256" key="2">
    <source>
        <dbReference type="ARBA" id="ARBA00013090"/>
    </source>
</evidence>
<evidence type="ECO:0000313" key="9">
    <source>
        <dbReference type="EMBL" id="SEO79396.1"/>
    </source>
</evidence>
<dbReference type="UniPathway" id="UPA00219"/>
<keyword evidence="10" id="KW-1185">Reference proteome</keyword>
<dbReference type="EMBL" id="FODJ01000013">
    <property type="protein sequence ID" value="SEO79396.1"/>
    <property type="molecule type" value="Genomic_DNA"/>
</dbReference>
<dbReference type="SUPFAM" id="SSF53681">
    <property type="entry name" value="Aspartate/glutamate racemase"/>
    <property type="match status" value="2"/>
</dbReference>
<comment type="catalytic activity">
    <reaction evidence="1 8">
        <text>L-glutamate = D-glutamate</text>
        <dbReference type="Rhea" id="RHEA:12813"/>
        <dbReference type="ChEBI" id="CHEBI:29985"/>
        <dbReference type="ChEBI" id="CHEBI:29986"/>
        <dbReference type="EC" id="5.1.1.3"/>
    </reaction>
</comment>
<comment type="similarity">
    <text evidence="8">Belongs to the aspartate/glutamate racemases family.</text>
</comment>
<reference evidence="9 10" key="1">
    <citation type="submission" date="2016-10" db="EMBL/GenBank/DDBJ databases">
        <authorList>
            <person name="de Groot N.N."/>
        </authorList>
    </citation>
    <scope>NUCLEOTIDE SEQUENCE [LARGE SCALE GENOMIC DNA]</scope>
    <source>
        <strain evidence="9 10">CGMCC 1.10434</strain>
    </source>
</reference>
<dbReference type="GO" id="GO:0008360">
    <property type="term" value="P:regulation of cell shape"/>
    <property type="evidence" value="ECO:0007669"/>
    <property type="project" value="UniProtKB-KW"/>
</dbReference>
<keyword evidence="3 8" id="KW-0133">Cell shape</keyword>
<evidence type="ECO:0000256" key="1">
    <source>
        <dbReference type="ARBA" id="ARBA00001602"/>
    </source>
</evidence>
<dbReference type="STRING" id="872970.SAMN04488134_11326"/>
<feature type="active site" description="Proton donor/acceptor" evidence="8">
    <location>
        <position position="72"/>
    </location>
</feature>
<dbReference type="EC" id="5.1.1.3" evidence="2 8"/>
<dbReference type="NCBIfam" id="NF002035">
    <property type="entry name" value="PRK00865.1-3"/>
    <property type="match status" value="1"/>
</dbReference>
<dbReference type="GO" id="GO:0009252">
    <property type="term" value="P:peptidoglycan biosynthetic process"/>
    <property type="evidence" value="ECO:0007669"/>
    <property type="project" value="UniProtKB-UniRule"/>
</dbReference>
<name>A0A1H8SLJ2_9BACI</name>
<dbReference type="GO" id="GO:0008881">
    <property type="term" value="F:glutamate racemase activity"/>
    <property type="evidence" value="ECO:0007669"/>
    <property type="project" value="UniProtKB-UniRule"/>
</dbReference>
<dbReference type="InterPro" id="IPR033134">
    <property type="entry name" value="Asp/Glu_racemase_AS_2"/>
</dbReference>
<keyword evidence="5 8" id="KW-0413">Isomerase</keyword>
<dbReference type="GO" id="GO:0071555">
    <property type="term" value="P:cell wall organization"/>
    <property type="evidence" value="ECO:0007669"/>
    <property type="project" value="UniProtKB-KW"/>
</dbReference>
<proteinExistence type="inferred from homology"/>
<keyword evidence="6 8" id="KW-0961">Cell wall biogenesis/degradation</keyword>
<dbReference type="NCBIfam" id="TIGR00067">
    <property type="entry name" value="glut_race"/>
    <property type="match status" value="1"/>
</dbReference>
<dbReference type="PROSITE" id="PS00923">
    <property type="entry name" value="ASP_GLU_RACEMASE_1"/>
    <property type="match status" value="1"/>
</dbReference>
<evidence type="ECO:0000256" key="6">
    <source>
        <dbReference type="ARBA" id="ARBA00023316"/>
    </source>
</evidence>
<feature type="active site" description="Proton donor/acceptor" evidence="8">
    <location>
        <position position="184"/>
    </location>
</feature>
<dbReference type="AlphaFoldDB" id="A0A1H8SLJ2"/>
<dbReference type="PANTHER" id="PTHR21198:SF2">
    <property type="entry name" value="GLUTAMATE RACEMASE"/>
    <property type="match status" value="1"/>
</dbReference>
<accession>A0A1H8SLJ2</accession>
<sequence length="276" mass="30434">MDQPIGVIDSGVGGLTVARELMRQLPKEQLIYLGDTIRCPYGPRPEAEVVQFTLEMVEFLQKKQIKLLVIACNTATAFTIDLLRERLSIPIIGVIQPGARAAIKVTKTKTIAVIGTDGTIGSKAYPKALKQISSDLTIYDLACPQFVPIVESGHFSPEAAKHVVEQSLKPITNLRGLDTLILGCTHYPLLAEPIKQVMGANVEIISSGEEAAREVSALLSYQALAYRGNRLAKHFFYTTGSPELFEQIANRWMDYPVQHVENIVIDQSLVEKNKSF</sequence>
<feature type="binding site" evidence="8">
    <location>
        <begin position="41"/>
        <end position="42"/>
    </location>
    <ligand>
        <name>substrate</name>
    </ligand>
</feature>
<dbReference type="InterPro" id="IPR004391">
    <property type="entry name" value="Glu_race"/>
</dbReference>
<dbReference type="InterPro" id="IPR018187">
    <property type="entry name" value="Asp/Glu_racemase_AS_1"/>
</dbReference>
<evidence type="ECO:0000313" key="10">
    <source>
        <dbReference type="Proteomes" id="UP000199300"/>
    </source>
</evidence>
<organism evidence="9 10">
    <name type="scientific">Amphibacillus marinus</name>
    <dbReference type="NCBI Taxonomy" id="872970"/>
    <lineage>
        <taxon>Bacteria</taxon>
        <taxon>Bacillati</taxon>
        <taxon>Bacillota</taxon>
        <taxon>Bacilli</taxon>
        <taxon>Bacillales</taxon>
        <taxon>Bacillaceae</taxon>
        <taxon>Amphibacillus</taxon>
    </lineage>
</organism>
<dbReference type="Pfam" id="PF01177">
    <property type="entry name" value="Asp_Glu_race"/>
    <property type="match status" value="1"/>
</dbReference>
<dbReference type="HAMAP" id="MF_00258">
    <property type="entry name" value="Glu_racemase"/>
    <property type="match status" value="1"/>
</dbReference>
<feature type="binding site" evidence="8">
    <location>
        <begin position="185"/>
        <end position="186"/>
    </location>
    <ligand>
        <name>substrate</name>
    </ligand>
</feature>
<feature type="binding site" evidence="8">
    <location>
        <begin position="73"/>
        <end position="74"/>
    </location>
    <ligand>
        <name>substrate</name>
    </ligand>
</feature>
<feature type="binding site" evidence="8">
    <location>
        <begin position="9"/>
        <end position="10"/>
    </location>
    <ligand>
        <name>substrate</name>
    </ligand>
</feature>
<evidence type="ECO:0000256" key="4">
    <source>
        <dbReference type="ARBA" id="ARBA00022984"/>
    </source>
</evidence>
<keyword evidence="4 8" id="KW-0573">Peptidoglycan synthesis</keyword>
<evidence type="ECO:0000256" key="3">
    <source>
        <dbReference type="ARBA" id="ARBA00022960"/>
    </source>
</evidence>
<comment type="function">
    <text evidence="8">Provides the (R)-glutamate required for cell wall biosynthesis.</text>
</comment>
<dbReference type="FunFam" id="3.40.50.1860:FF:000002">
    <property type="entry name" value="Glutamate racemase"/>
    <property type="match status" value="1"/>
</dbReference>
<dbReference type="Proteomes" id="UP000199300">
    <property type="component" value="Unassembled WGS sequence"/>
</dbReference>
<evidence type="ECO:0000256" key="7">
    <source>
        <dbReference type="ARBA" id="ARBA00070053"/>
    </source>
</evidence>
<dbReference type="GO" id="GO:0042802">
    <property type="term" value="F:identical protein binding"/>
    <property type="evidence" value="ECO:0007669"/>
    <property type="project" value="UniProtKB-ARBA"/>
</dbReference>
<evidence type="ECO:0000256" key="5">
    <source>
        <dbReference type="ARBA" id="ARBA00023235"/>
    </source>
</evidence>
<dbReference type="Gene3D" id="3.40.50.1860">
    <property type="match status" value="2"/>
</dbReference>
<dbReference type="RefSeq" id="WP_091499847.1">
    <property type="nucleotide sequence ID" value="NZ_FODJ01000013.1"/>
</dbReference>
<dbReference type="InterPro" id="IPR015942">
    <property type="entry name" value="Asp/Glu/hydantoin_racemase"/>
</dbReference>
<protein>
    <recommendedName>
        <fullName evidence="7 8">Glutamate racemase</fullName>
        <ecNumber evidence="2 8">5.1.1.3</ecNumber>
    </recommendedName>
</protein>